<name>A0A3E4X509_9FIRM</name>
<dbReference type="EMBL" id="QSTI01000010">
    <property type="protein sequence ID" value="RGM49569.1"/>
    <property type="molecule type" value="Genomic_DNA"/>
</dbReference>
<dbReference type="SUPFAM" id="SSF47413">
    <property type="entry name" value="lambda repressor-like DNA-binding domains"/>
    <property type="match status" value="1"/>
</dbReference>
<dbReference type="Proteomes" id="UP000260717">
    <property type="component" value="Unassembled WGS sequence"/>
</dbReference>
<evidence type="ECO:0000313" key="6">
    <source>
        <dbReference type="Proteomes" id="UP000260717"/>
    </source>
</evidence>
<organism evidence="3 6">
    <name type="scientific">Agathobacter rectalis</name>
    <dbReference type="NCBI Taxonomy" id="39491"/>
    <lineage>
        <taxon>Bacteria</taxon>
        <taxon>Bacillati</taxon>
        <taxon>Bacillota</taxon>
        <taxon>Clostridia</taxon>
        <taxon>Lachnospirales</taxon>
        <taxon>Lachnospiraceae</taxon>
        <taxon>Agathobacter</taxon>
    </lineage>
</organism>
<evidence type="ECO:0000313" key="3">
    <source>
        <dbReference type="EMBL" id="RGM49569.1"/>
    </source>
</evidence>
<proteinExistence type="predicted"/>
<sequence length="84" mass="9404">MHFESDTSLYHVIGANIKYYREQAKLTQIQLAEQSGISISYLSKIEAAGCNKSLSISVLNQIANVLGIEIIQFFKEVSKNDTNH</sequence>
<dbReference type="GO" id="GO:0005829">
    <property type="term" value="C:cytosol"/>
    <property type="evidence" value="ECO:0007669"/>
    <property type="project" value="TreeGrafter"/>
</dbReference>
<dbReference type="GO" id="GO:0003700">
    <property type="term" value="F:DNA-binding transcription factor activity"/>
    <property type="evidence" value="ECO:0007669"/>
    <property type="project" value="TreeGrafter"/>
</dbReference>
<dbReference type="Pfam" id="PF01381">
    <property type="entry name" value="HTH_3"/>
    <property type="match status" value="1"/>
</dbReference>
<evidence type="ECO:0000313" key="5">
    <source>
        <dbReference type="EMBL" id="RHL27374.1"/>
    </source>
</evidence>
<comment type="caution">
    <text evidence="3">The sequence shown here is derived from an EMBL/GenBank/DDBJ whole genome shotgun (WGS) entry which is preliminary data.</text>
</comment>
<dbReference type="PROSITE" id="PS50943">
    <property type="entry name" value="HTH_CROC1"/>
    <property type="match status" value="1"/>
</dbReference>
<protein>
    <submittedName>
        <fullName evidence="3">XRE family transcriptional regulator</fullName>
    </submittedName>
</protein>
<keyword evidence="1" id="KW-0238">DNA-binding</keyword>
<dbReference type="PANTHER" id="PTHR46797:SF1">
    <property type="entry name" value="METHYLPHOSPHONATE SYNTHASE"/>
    <property type="match status" value="1"/>
</dbReference>
<evidence type="ECO:0000256" key="1">
    <source>
        <dbReference type="ARBA" id="ARBA00023125"/>
    </source>
</evidence>
<dbReference type="InterPro" id="IPR001387">
    <property type="entry name" value="Cro/C1-type_HTH"/>
</dbReference>
<evidence type="ECO:0000313" key="7">
    <source>
        <dbReference type="Proteomes" id="UP000283297"/>
    </source>
</evidence>
<reference evidence="6 7" key="1">
    <citation type="submission" date="2018-08" db="EMBL/GenBank/DDBJ databases">
        <title>A genome reference for cultivated species of the human gut microbiota.</title>
        <authorList>
            <person name="Zou Y."/>
            <person name="Xue W."/>
            <person name="Luo G."/>
        </authorList>
    </citation>
    <scope>NUCLEOTIDE SEQUENCE [LARGE SCALE GENOMIC DNA]</scope>
    <source>
        <strain evidence="5 7">AF38-24</strain>
        <strain evidence="4 8">AM54-25XD</strain>
        <strain evidence="3 6">OM08-12AT</strain>
    </source>
</reference>
<dbReference type="SMART" id="SM00530">
    <property type="entry name" value="HTH_XRE"/>
    <property type="match status" value="1"/>
</dbReference>
<dbReference type="CDD" id="cd00093">
    <property type="entry name" value="HTH_XRE"/>
    <property type="match status" value="1"/>
</dbReference>
<dbReference type="EMBL" id="QRON01000008">
    <property type="protein sequence ID" value="RHL27374.1"/>
    <property type="molecule type" value="Genomic_DNA"/>
</dbReference>
<evidence type="ECO:0000313" key="8">
    <source>
        <dbReference type="Proteomes" id="UP000285209"/>
    </source>
</evidence>
<accession>A0A3E4X509</accession>
<feature type="domain" description="HTH cro/C1-type" evidence="2">
    <location>
        <begin position="17"/>
        <end position="73"/>
    </location>
</feature>
<dbReference type="PANTHER" id="PTHR46797">
    <property type="entry name" value="HTH-TYPE TRANSCRIPTIONAL REGULATOR"/>
    <property type="match status" value="1"/>
</dbReference>
<dbReference type="Gene3D" id="1.10.260.40">
    <property type="entry name" value="lambda repressor-like DNA-binding domains"/>
    <property type="match status" value="1"/>
</dbReference>
<evidence type="ECO:0000259" key="2">
    <source>
        <dbReference type="PROSITE" id="PS50943"/>
    </source>
</evidence>
<dbReference type="Proteomes" id="UP000285209">
    <property type="component" value="Unassembled WGS sequence"/>
</dbReference>
<dbReference type="Proteomes" id="UP000283297">
    <property type="component" value="Unassembled WGS sequence"/>
</dbReference>
<dbReference type="InterPro" id="IPR050807">
    <property type="entry name" value="TransReg_Diox_bact_type"/>
</dbReference>
<evidence type="ECO:0000313" key="4">
    <source>
        <dbReference type="EMBL" id="RGZ16375.1"/>
    </source>
</evidence>
<gene>
    <name evidence="5" type="ORF">DW028_11695</name>
    <name evidence="4" type="ORF">DXA03_12415</name>
    <name evidence="3" type="ORF">DXC13_08025</name>
</gene>
<dbReference type="EMBL" id="QSDV01000029">
    <property type="protein sequence ID" value="RGZ16375.1"/>
    <property type="molecule type" value="Genomic_DNA"/>
</dbReference>
<dbReference type="GO" id="GO:0003677">
    <property type="term" value="F:DNA binding"/>
    <property type="evidence" value="ECO:0007669"/>
    <property type="project" value="UniProtKB-KW"/>
</dbReference>
<dbReference type="RefSeq" id="WP_117714981.1">
    <property type="nucleotide sequence ID" value="NZ_QRON01000008.1"/>
</dbReference>
<dbReference type="AlphaFoldDB" id="A0A3E4X509"/>
<dbReference type="InterPro" id="IPR010982">
    <property type="entry name" value="Lambda_DNA-bd_dom_sf"/>
</dbReference>